<dbReference type="GO" id="GO:0031267">
    <property type="term" value="F:small GTPase binding"/>
    <property type="evidence" value="ECO:0007669"/>
    <property type="project" value="InterPro"/>
</dbReference>
<feature type="compositionally biased region" description="Polar residues" evidence="5">
    <location>
        <begin position="546"/>
        <end position="555"/>
    </location>
</feature>
<organism evidence="9 10">
    <name type="scientific">Trichuris suis</name>
    <name type="common">pig whipworm</name>
    <dbReference type="NCBI Taxonomy" id="68888"/>
    <lineage>
        <taxon>Eukaryota</taxon>
        <taxon>Metazoa</taxon>
        <taxon>Ecdysozoa</taxon>
        <taxon>Nematoda</taxon>
        <taxon>Enoplea</taxon>
        <taxon>Dorylaimia</taxon>
        <taxon>Trichinellida</taxon>
        <taxon>Trichuridae</taxon>
        <taxon>Trichuris</taxon>
    </lineage>
</organism>
<keyword evidence="1" id="KW-0677">Repeat</keyword>
<dbReference type="PROSITE" id="PS50106">
    <property type="entry name" value="PDZ"/>
    <property type="match status" value="1"/>
</dbReference>
<keyword evidence="10" id="KW-1185">Reference proteome</keyword>
<evidence type="ECO:0008006" key="11">
    <source>
        <dbReference type="Google" id="ProtNLM"/>
    </source>
</evidence>
<dbReference type="InterPro" id="IPR035892">
    <property type="entry name" value="C2_domain_sf"/>
</dbReference>
<feature type="compositionally biased region" description="Basic and acidic residues" evidence="5">
    <location>
        <begin position="1250"/>
        <end position="1261"/>
    </location>
</feature>
<feature type="non-terminal residue" evidence="9">
    <location>
        <position position="1615"/>
    </location>
</feature>
<dbReference type="GO" id="GO:0006886">
    <property type="term" value="P:intracellular protein transport"/>
    <property type="evidence" value="ECO:0007669"/>
    <property type="project" value="InterPro"/>
</dbReference>
<dbReference type="GO" id="GO:0044325">
    <property type="term" value="F:transmembrane transporter binding"/>
    <property type="evidence" value="ECO:0007669"/>
    <property type="project" value="TreeGrafter"/>
</dbReference>
<protein>
    <recommendedName>
        <fullName evidence="11">C2 domain protein</fullName>
    </recommendedName>
</protein>
<dbReference type="Pfam" id="PF22601">
    <property type="entry name" value="RIM2a_ZnF"/>
    <property type="match status" value="1"/>
</dbReference>
<feature type="compositionally biased region" description="Low complexity" evidence="5">
    <location>
        <begin position="481"/>
        <end position="512"/>
    </location>
</feature>
<dbReference type="GO" id="GO:0042391">
    <property type="term" value="P:regulation of membrane potential"/>
    <property type="evidence" value="ECO:0007669"/>
    <property type="project" value="TreeGrafter"/>
</dbReference>
<sequence length="1615" mass="180559">MTDVMPDLSHLTEEERQIIERVLQRQKVEESQEQELKQKYEKQLRDIEKQIEERMEVARKLVGTMDDAICQICQKTKFADGIGHKCYYCQLRSCARCGGRLQIKVKSRNEKEQKRKESKWYKVIFPTMSKKSSQRVTAEPADQVKPGNLAIKDKSPTGSATQQKTIWSCSLCQQRQQILAKTGKWFYSGDKDRASSEEPPLLPADSSAATAGLDRPVTPVQKGQEGGPKSDQRQQDAKKDGIKDQVRLQEEEKRTAASPVVISEPKVPSPGDARQDLSASPTSSDRSTSKGTNALQRRQSLQDRRYAMINEQSDRSTPIDQVREQRRDSGAKLATRKTSKEKRGSIAPDTVSLVSQNATVHQKAHIGKVKSEPTKQPTAPLQPTAVARAKSEDSDRPVQQQRVAVQTQALEKTHTDDRSPSRLESVHQKAPRLQEPSEEIATWETEKAQQRQMHTITEPQAKDDRLPKPYEQAEYHTGQPSTAQTVSSSRRQSQQLLAPKESTQSFKQTSSTKQHKIMKQQEVSLYEADAKELEVTQRRRHRSPSAAGSSESGVDQLQYPALARGRPEKYREDRSDQIRSPKEMPGEYRAAETSKLPFTTDRVQQPSSHYGQATRRRSRPLIVNSAKEGSLSSSEEDLPSTSECQSYDDMESESFSDRGELGRSLRSVVEPNAHISSGRQLPLQWQSSPDGTYIYRRVVLHRHAGTSLGLKVVGGRSTPTGRLGAFITKVKRDSVADITGRLVPGDEVLEWNGQSLQNASFDEVCNAINQSKFSNRIDLVVARSVVQPSLAQNEYPFSLPGFAPELQTAVMAGSSISLPTIASTIAGGTIGGQTPIVMITAPLSEVLQLKQQQQLSTPSVSPGRSKGQIFGQISISILYIPEARQLMVNLLEAIDLPPRADGTARNPYVKMFLLPDRSEKSRRQSKTMAETCHPVWHQTMLYRDVSEMDIEQKIIEITVWDYDQYSSNDFLGEVLVDLSSVELDGTTAWYTLIDMDEETSLRKFDPSVTIHLHFAPFGQKLRQARAHYAASSYSTTGSLTTYCSQEDIRPEANITDAATKPAMFATQGRRRRYGEFTSMQYAASDILVGQRLATLSAIYFVEANYGGRLMHHIRSGYRSDSGLAMQPAAGRLYYEQPPQARGYDSEELEERGFEPEARRLSGYYSDYGEHQRSSQAYQRQQQRSGWRQWQASETMERRAMIPLELRPSSPTEESGNETSSPSHPNLRHLPRPPSKPIVERTEKMSTLNTDRSHPLNRDMDLRYTSGKTAAAEQRGRLRSRANFISGEYLSDESETSASLPSAHCEQPADQSQKFRDDRLKGEGSPEEEALSAQLDAQENTSAHSRSIADEQYNQAEGSEAAFFESSMEGGAYKSAPSNSMDSVTTAEKRKKSLMNRLIPGQQKRIGFRRSDEVGVPPNLSPQTSFDITKQSSRESTDSNESSLVPKVQEQGSIGEFVEGLGPGQVVGRQAIASPCLGEILLTICDRNGNLEVKVVRAKHLARRPGSKFYPCKPTAPLSIRQFDLSFTAPYVKVYLCNEKSVVAKAKTGLAARTPEPRFDQLLIFTESYQNRLLQVTVVGDYGRMERKSLIGVAMIKLGNLDLSKPVEGWYKLYQN</sequence>
<dbReference type="InterPro" id="IPR013083">
    <property type="entry name" value="Znf_RING/FYVE/PHD"/>
</dbReference>
<feature type="region of interest" description="Disordered" evidence="5">
    <location>
        <begin position="190"/>
        <end position="661"/>
    </location>
</feature>
<evidence type="ECO:0000256" key="3">
    <source>
        <dbReference type="ARBA" id="ARBA00034103"/>
    </source>
</evidence>
<dbReference type="InterPro" id="IPR010911">
    <property type="entry name" value="Rab_BD"/>
</dbReference>
<dbReference type="Gene3D" id="2.30.42.10">
    <property type="match status" value="1"/>
</dbReference>
<feature type="domain" description="RabBD" evidence="8">
    <location>
        <begin position="5"/>
        <end position="189"/>
    </location>
</feature>
<feature type="compositionally biased region" description="Polar residues" evidence="5">
    <location>
        <begin position="1375"/>
        <end position="1385"/>
    </location>
</feature>
<dbReference type="InterPro" id="IPR036034">
    <property type="entry name" value="PDZ_sf"/>
</dbReference>
<dbReference type="InterPro" id="IPR001478">
    <property type="entry name" value="PDZ"/>
</dbReference>
<feature type="region of interest" description="Disordered" evidence="5">
    <location>
        <begin position="132"/>
        <end position="159"/>
    </location>
</feature>
<dbReference type="GO" id="GO:0048791">
    <property type="term" value="P:calcium ion-regulated exocytosis of neurotransmitter"/>
    <property type="evidence" value="ECO:0007669"/>
    <property type="project" value="TreeGrafter"/>
</dbReference>
<dbReference type="SMART" id="SM00228">
    <property type="entry name" value="PDZ"/>
    <property type="match status" value="1"/>
</dbReference>
<dbReference type="GO" id="GO:0050806">
    <property type="term" value="P:positive regulation of synaptic transmission"/>
    <property type="evidence" value="ECO:0007669"/>
    <property type="project" value="TreeGrafter"/>
</dbReference>
<feature type="compositionally biased region" description="Basic and acidic residues" evidence="5">
    <location>
        <begin position="321"/>
        <end position="330"/>
    </location>
</feature>
<dbReference type="SUPFAM" id="SSF49562">
    <property type="entry name" value="C2 domain (Calcium/lipid-binding domain, CaLB)"/>
    <property type="match status" value="2"/>
</dbReference>
<feature type="compositionally biased region" description="Polar residues" evidence="5">
    <location>
        <begin position="1208"/>
        <end position="1223"/>
    </location>
</feature>
<dbReference type="PROSITE" id="PS50004">
    <property type="entry name" value="C2"/>
    <property type="match status" value="2"/>
</dbReference>
<keyword evidence="4" id="KW-0175">Coiled coil</keyword>
<dbReference type="GO" id="GO:0048788">
    <property type="term" value="C:cytoskeleton of presynaptic active zone"/>
    <property type="evidence" value="ECO:0007669"/>
    <property type="project" value="TreeGrafter"/>
</dbReference>
<feature type="compositionally biased region" description="Low complexity" evidence="5">
    <location>
        <begin position="1173"/>
        <end position="1190"/>
    </location>
</feature>
<dbReference type="PANTHER" id="PTHR12157:SF21">
    <property type="entry name" value="RAB3 INTERACTING MOLECULE, ISOFORM F"/>
    <property type="match status" value="1"/>
</dbReference>
<feature type="compositionally biased region" description="Polar residues" evidence="5">
    <location>
        <begin position="601"/>
        <end position="611"/>
    </location>
</feature>
<feature type="compositionally biased region" description="Basic and acidic residues" evidence="5">
    <location>
        <begin position="228"/>
        <end position="255"/>
    </location>
</feature>
<feature type="coiled-coil region" evidence="4">
    <location>
        <begin position="19"/>
        <end position="57"/>
    </location>
</feature>
<evidence type="ECO:0000256" key="5">
    <source>
        <dbReference type="SAM" id="MobiDB-lite"/>
    </source>
</evidence>
<dbReference type="GO" id="GO:0042734">
    <property type="term" value="C:presynaptic membrane"/>
    <property type="evidence" value="ECO:0007669"/>
    <property type="project" value="TreeGrafter"/>
</dbReference>
<dbReference type="EMBL" id="KL363308">
    <property type="protein sequence ID" value="KFD47976.1"/>
    <property type="molecule type" value="Genomic_DNA"/>
</dbReference>
<dbReference type="PROSITE" id="PS50916">
    <property type="entry name" value="RABBD"/>
    <property type="match status" value="1"/>
</dbReference>
<comment type="subcellular location">
    <subcellularLocation>
        <location evidence="3">Synapse</location>
    </subcellularLocation>
</comment>
<dbReference type="PRINTS" id="PR00399">
    <property type="entry name" value="SYNAPTOTAGMN"/>
</dbReference>
<gene>
    <name evidence="9" type="ORF">M513_11153</name>
</gene>
<feature type="region of interest" description="Disordered" evidence="5">
    <location>
        <begin position="1370"/>
        <end position="1445"/>
    </location>
</feature>
<dbReference type="GO" id="GO:0048167">
    <property type="term" value="P:regulation of synaptic plasticity"/>
    <property type="evidence" value="ECO:0007669"/>
    <property type="project" value="TreeGrafter"/>
</dbReference>
<dbReference type="Gene3D" id="2.60.40.150">
    <property type="entry name" value="C2 domain"/>
    <property type="match status" value="2"/>
</dbReference>
<dbReference type="InterPro" id="IPR039032">
    <property type="entry name" value="Rim-like"/>
</dbReference>
<dbReference type="InterPro" id="IPR054386">
    <property type="entry name" value="RIM_Znf"/>
</dbReference>
<dbReference type="PANTHER" id="PTHR12157">
    <property type="entry name" value="REGULATING SYNAPTIC MEMBRANE EXOCYTOSIS PROTEIN"/>
    <property type="match status" value="1"/>
</dbReference>
<feature type="compositionally biased region" description="Polar residues" evidence="5">
    <location>
        <begin position="290"/>
        <end position="299"/>
    </location>
</feature>
<dbReference type="Pfam" id="PF00168">
    <property type="entry name" value="C2"/>
    <property type="match status" value="2"/>
</dbReference>
<dbReference type="Gene3D" id="3.30.40.10">
    <property type="entry name" value="Zinc/RING finger domain, C3HC4 (zinc finger)"/>
    <property type="match status" value="1"/>
</dbReference>
<feature type="compositionally biased region" description="Polar residues" evidence="5">
    <location>
        <begin position="1334"/>
        <end position="1344"/>
    </location>
</feature>
<dbReference type="CDD" id="cd06714">
    <property type="entry name" value="PDZ_RIM-like"/>
    <property type="match status" value="1"/>
</dbReference>
<dbReference type="Proteomes" id="UP000030764">
    <property type="component" value="Unassembled WGS sequence"/>
</dbReference>
<feature type="compositionally biased region" description="Basic and acidic residues" evidence="5">
    <location>
        <begin position="1312"/>
        <end position="1323"/>
    </location>
</feature>
<proteinExistence type="predicted"/>
<feature type="domain" description="C2" evidence="6">
    <location>
        <begin position="1475"/>
        <end position="1610"/>
    </location>
</feature>
<feature type="domain" description="C2" evidence="6">
    <location>
        <begin position="869"/>
        <end position="990"/>
    </location>
</feature>
<evidence type="ECO:0000259" key="6">
    <source>
        <dbReference type="PROSITE" id="PS50004"/>
    </source>
</evidence>
<feature type="compositionally biased region" description="Basic and acidic residues" evidence="5">
    <location>
        <begin position="565"/>
        <end position="592"/>
    </location>
</feature>
<evidence type="ECO:0000256" key="4">
    <source>
        <dbReference type="SAM" id="Coils"/>
    </source>
</evidence>
<feature type="compositionally biased region" description="Basic and acidic residues" evidence="5">
    <location>
        <begin position="411"/>
        <end position="427"/>
    </location>
</feature>
<feature type="compositionally biased region" description="Basic and acidic residues" evidence="5">
    <location>
        <begin position="460"/>
        <end position="474"/>
    </location>
</feature>
<dbReference type="InterPro" id="IPR011011">
    <property type="entry name" value="Znf_FYVE_PHD"/>
</dbReference>
<evidence type="ECO:0000313" key="9">
    <source>
        <dbReference type="EMBL" id="KFD47976.1"/>
    </source>
</evidence>
<dbReference type="InterPro" id="IPR001565">
    <property type="entry name" value="Synaptotagmin"/>
</dbReference>
<dbReference type="Pfam" id="PF00595">
    <property type="entry name" value="PDZ"/>
    <property type="match status" value="1"/>
</dbReference>
<feature type="compositionally biased region" description="Basic and acidic residues" evidence="5">
    <location>
        <begin position="528"/>
        <end position="537"/>
    </location>
</feature>
<accession>A0A085LSN0</accession>
<evidence type="ECO:0000313" key="10">
    <source>
        <dbReference type="Proteomes" id="UP000030764"/>
    </source>
</evidence>
<evidence type="ECO:0000259" key="7">
    <source>
        <dbReference type="PROSITE" id="PS50106"/>
    </source>
</evidence>
<feature type="domain" description="PDZ" evidence="7">
    <location>
        <begin position="697"/>
        <end position="771"/>
    </location>
</feature>
<dbReference type="SMART" id="SM00239">
    <property type="entry name" value="C2"/>
    <property type="match status" value="2"/>
</dbReference>
<evidence type="ECO:0000256" key="1">
    <source>
        <dbReference type="ARBA" id="ARBA00022737"/>
    </source>
</evidence>
<feature type="region of interest" description="Disordered" evidence="5">
    <location>
        <begin position="1170"/>
        <end position="1274"/>
    </location>
</feature>
<feature type="compositionally biased region" description="Low complexity" evidence="5">
    <location>
        <begin position="398"/>
        <end position="409"/>
    </location>
</feature>
<dbReference type="InterPro" id="IPR000008">
    <property type="entry name" value="C2_dom"/>
</dbReference>
<reference evidence="9 10" key="1">
    <citation type="journal article" date="2014" name="Nat. Genet.">
        <title>Genome and transcriptome of the porcine whipworm Trichuris suis.</title>
        <authorList>
            <person name="Jex A.R."/>
            <person name="Nejsum P."/>
            <person name="Schwarz E.M."/>
            <person name="Hu L."/>
            <person name="Young N.D."/>
            <person name="Hall R.S."/>
            <person name="Korhonen P.K."/>
            <person name="Liao S."/>
            <person name="Thamsborg S."/>
            <person name="Xia J."/>
            <person name="Xu P."/>
            <person name="Wang S."/>
            <person name="Scheerlinck J.P."/>
            <person name="Hofmann A."/>
            <person name="Sternberg P.W."/>
            <person name="Wang J."/>
            <person name="Gasser R.B."/>
        </authorList>
    </citation>
    <scope>NUCLEOTIDE SEQUENCE [LARGE SCALE GENOMIC DNA]</scope>
    <source>
        <strain evidence="9">DCEP-RM93M</strain>
    </source>
</reference>
<feature type="region of interest" description="Disordered" evidence="5">
    <location>
        <begin position="1292"/>
        <end position="1345"/>
    </location>
</feature>
<dbReference type="CDD" id="cd04031">
    <property type="entry name" value="C2A_RIM1alpha"/>
    <property type="match status" value="1"/>
</dbReference>
<evidence type="ECO:0000259" key="8">
    <source>
        <dbReference type="PROSITE" id="PS50916"/>
    </source>
</evidence>
<dbReference type="SUPFAM" id="SSF50156">
    <property type="entry name" value="PDZ domain-like"/>
    <property type="match status" value="1"/>
</dbReference>
<dbReference type="SUPFAM" id="SSF57903">
    <property type="entry name" value="FYVE/PHD zinc finger"/>
    <property type="match status" value="1"/>
</dbReference>
<name>A0A085LSN0_9BILA</name>
<feature type="compositionally biased region" description="Polar residues" evidence="5">
    <location>
        <begin position="1420"/>
        <end position="1430"/>
    </location>
</feature>
<evidence type="ECO:0000256" key="2">
    <source>
        <dbReference type="ARBA" id="ARBA00023018"/>
    </source>
</evidence>
<keyword evidence="2" id="KW-0770">Synapse</keyword>